<feature type="transmembrane region" description="Helical" evidence="1">
    <location>
        <begin position="74"/>
        <end position="94"/>
    </location>
</feature>
<evidence type="ECO:0000313" key="2">
    <source>
        <dbReference type="EMBL" id="OQR83673.1"/>
    </source>
</evidence>
<comment type="caution">
    <text evidence="2">The sequence shown here is derived from an EMBL/GenBank/DDBJ whole genome shotgun (WGS) entry which is preliminary data.</text>
</comment>
<protein>
    <recommendedName>
        <fullName evidence="4">MARVEL domain-containing protein</fullName>
    </recommendedName>
</protein>
<proteinExistence type="predicted"/>
<gene>
    <name evidence="2" type="ORF">ACHHYP_14425</name>
</gene>
<evidence type="ECO:0008006" key="4">
    <source>
        <dbReference type="Google" id="ProtNLM"/>
    </source>
</evidence>
<sequence>MDSISLNKAQLEMVLRGAQGLCALITFGTSTVVTGIAAGDFAFLVSYNMLAFAILYVVFVLYQKKVTLSLKTTAIMDATGGLFVFVAAIWLIASKAFAYCHASSCGGAYACVVFLFVGTFIQAAAVYLAYIQLYRRRDTEEPTTIESPTVLQ</sequence>
<evidence type="ECO:0000256" key="1">
    <source>
        <dbReference type="SAM" id="Phobius"/>
    </source>
</evidence>
<evidence type="ECO:0000313" key="3">
    <source>
        <dbReference type="Proteomes" id="UP000243579"/>
    </source>
</evidence>
<organism evidence="2 3">
    <name type="scientific">Achlya hypogyna</name>
    <name type="common">Oomycete</name>
    <name type="synonym">Protoachlya hypogyna</name>
    <dbReference type="NCBI Taxonomy" id="1202772"/>
    <lineage>
        <taxon>Eukaryota</taxon>
        <taxon>Sar</taxon>
        <taxon>Stramenopiles</taxon>
        <taxon>Oomycota</taxon>
        <taxon>Saprolegniomycetes</taxon>
        <taxon>Saprolegniales</taxon>
        <taxon>Achlyaceae</taxon>
        <taxon>Achlya</taxon>
    </lineage>
</organism>
<feature type="transmembrane region" description="Helical" evidence="1">
    <location>
        <begin position="21"/>
        <end position="38"/>
    </location>
</feature>
<keyword evidence="3" id="KW-1185">Reference proteome</keyword>
<dbReference type="Proteomes" id="UP000243579">
    <property type="component" value="Unassembled WGS sequence"/>
</dbReference>
<feature type="transmembrane region" description="Helical" evidence="1">
    <location>
        <begin position="44"/>
        <end position="62"/>
    </location>
</feature>
<dbReference type="OrthoDB" id="66619at2759"/>
<reference evidence="2 3" key="1">
    <citation type="journal article" date="2014" name="Genome Biol. Evol.">
        <title>The secreted proteins of Achlya hypogyna and Thraustotheca clavata identify the ancestral oomycete secretome and reveal gene acquisitions by horizontal gene transfer.</title>
        <authorList>
            <person name="Misner I."/>
            <person name="Blouin N."/>
            <person name="Leonard G."/>
            <person name="Richards T.A."/>
            <person name="Lane C.E."/>
        </authorList>
    </citation>
    <scope>NUCLEOTIDE SEQUENCE [LARGE SCALE GENOMIC DNA]</scope>
    <source>
        <strain evidence="2 3">ATCC 48635</strain>
    </source>
</reference>
<accession>A0A1V9YD45</accession>
<dbReference type="AlphaFoldDB" id="A0A1V9YD45"/>
<keyword evidence="1" id="KW-0812">Transmembrane</keyword>
<dbReference type="EMBL" id="JNBR01002127">
    <property type="protein sequence ID" value="OQR83673.1"/>
    <property type="molecule type" value="Genomic_DNA"/>
</dbReference>
<keyword evidence="1" id="KW-1133">Transmembrane helix</keyword>
<feature type="transmembrane region" description="Helical" evidence="1">
    <location>
        <begin position="106"/>
        <end position="130"/>
    </location>
</feature>
<name>A0A1V9YD45_ACHHY</name>
<keyword evidence="1" id="KW-0472">Membrane</keyword>